<accession>G3HFV3</accession>
<reference evidence="2" key="1">
    <citation type="journal article" date="2011" name="Nat. Biotechnol.">
        <title>The genomic sequence of the Chinese hamster ovary (CHO)-K1 cell line.</title>
        <authorList>
            <person name="Xu X."/>
            <person name="Nagarajan H."/>
            <person name="Lewis N.E."/>
            <person name="Pan S."/>
            <person name="Cai Z."/>
            <person name="Liu X."/>
            <person name="Chen W."/>
            <person name="Xie M."/>
            <person name="Wang W."/>
            <person name="Hammond S."/>
            <person name="Andersen M.R."/>
            <person name="Neff N."/>
            <person name="Passarelli B."/>
            <person name="Koh W."/>
            <person name="Fan H.C."/>
            <person name="Wang J."/>
            <person name="Gui Y."/>
            <person name="Lee K.H."/>
            <person name="Betenbaugh M.J."/>
            <person name="Quake S.R."/>
            <person name="Famili I."/>
            <person name="Palsson B.O."/>
            <person name="Wang J."/>
        </authorList>
    </citation>
    <scope>NUCLEOTIDE SEQUENCE [LARGE SCALE GENOMIC DNA]</scope>
    <source>
        <strain evidence="2">CHO K1 cell line</strain>
    </source>
</reference>
<evidence type="ECO:0000313" key="2">
    <source>
        <dbReference type="Proteomes" id="UP000001075"/>
    </source>
</evidence>
<dbReference type="Proteomes" id="UP000001075">
    <property type="component" value="Unassembled WGS sequence"/>
</dbReference>
<gene>
    <name evidence="1" type="ORF">I79_009470</name>
</gene>
<sequence length="73" mass="7896">MPTCCLKRRPIILDCFHTQKLQLAVEGKTACHTKALPHSKDTLHSKVFLESSGQSGCGGGCLSNCILFCDFGL</sequence>
<name>G3HFV3_CRIGR</name>
<dbReference type="EMBL" id="JH000337">
    <property type="protein sequence ID" value="EGW06060.1"/>
    <property type="molecule type" value="Genomic_DNA"/>
</dbReference>
<protein>
    <submittedName>
        <fullName evidence="1">Uncharacterized protein</fullName>
    </submittedName>
</protein>
<dbReference type="AlphaFoldDB" id="G3HFV3"/>
<dbReference type="InParanoid" id="G3HFV3"/>
<evidence type="ECO:0000313" key="1">
    <source>
        <dbReference type="EMBL" id="EGW06060.1"/>
    </source>
</evidence>
<organism evidence="1 2">
    <name type="scientific">Cricetulus griseus</name>
    <name type="common">Chinese hamster</name>
    <name type="synonym">Cricetulus barabensis griseus</name>
    <dbReference type="NCBI Taxonomy" id="10029"/>
    <lineage>
        <taxon>Eukaryota</taxon>
        <taxon>Metazoa</taxon>
        <taxon>Chordata</taxon>
        <taxon>Craniata</taxon>
        <taxon>Vertebrata</taxon>
        <taxon>Euteleostomi</taxon>
        <taxon>Mammalia</taxon>
        <taxon>Eutheria</taxon>
        <taxon>Euarchontoglires</taxon>
        <taxon>Glires</taxon>
        <taxon>Rodentia</taxon>
        <taxon>Myomorpha</taxon>
        <taxon>Muroidea</taxon>
        <taxon>Cricetidae</taxon>
        <taxon>Cricetinae</taxon>
        <taxon>Cricetulus</taxon>
    </lineage>
</organism>
<proteinExistence type="predicted"/>